<dbReference type="InterPro" id="IPR008332">
    <property type="entry name" value="MethylG_MeTrfase_N"/>
</dbReference>
<comment type="similarity">
    <text evidence="2 9">Belongs to the MGMT family.</text>
</comment>
<dbReference type="InterPro" id="IPR023546">
    <property type="entry name" value="MGMT"/>
</dbReference>
<keyword evidence="13" id="KW-1185">Reference proteome</keyword>
<comment type="subcellular location">
    <subcellularLocation>
        <location evidence="9">Cytoplasm</location>
    </subcellularLocation>
</comment>
<evidence type="ECO:0000256" key="3">
    <source>
        <dbReference type="ARBA" id="ARBA00022490"/>
    </source>
</evidence>
<evidence type="ECO:0000259" key="11">
    <source>
        <dbReference type="Pfam" id="PF02870"/>
    </source>
</evidence>
<feature type="active site" description="Nucleophile; methyl group acceptor" evidence="9">
    <location>
        <position position="122"/>
    </location>
</feature>
<dbReference type="Pfam" id="PF01035">
    <property type="entry name" value="DNA_binding_1"/>
    <property type="match status" value="1"/>
</dbReference>
<comment type="miscellaneous">
    <text evidence="9">This enzyme catalyzes only one turnover and therefore is not strictly catalytic. According to one definition, an enzyme is a biocatalyst that acts repeatedly and over many reaction cycles.</text>
</comment>
<dbReference type="GO" id="GO:0032259">
    <property type="term" value="P:methylation"/>
    <property type="evidence" value="ECO:0007669"/>
    <property type="project" value="UniProtKB-KW"/>
</dbReference>
<keyword evidence="7 9" id="KW-0234">DNA repair</keyword>
<reference evidence="12" key="1">
    <citation type="submission" date="2021-01" db="EMBL/GenBank/DDBJ databases">
        <title>Genome public.</title>
        <authorList>
            <person name="Liu C."/>
            <person name="Sun Q."/>
        </authorList>
    </citation>
    <scope>NUCLEOTIDE SEQUENCE</scope>
    <source>
        <strain evidence="12">YIM B02565</strain>
    </source>
</reference>
<evidence type="ECO:0000313" key="12">
    <source>
        <dbReference type="EMBL" id="MBL4931950.1"/>
    </source>
</evidence>
<evidence type="ECO:0000256" key="7">
    <source>
        <dbReference type="ARBA" id="ARBA00023204"/>
    </source>
</evidence>
<organism evidence="12 13">
    <name type="scientific">Clostridium paridis</name>
    <dbReference type="NCBI Taxonomy" id="2803863"/>
    <lineage>
        <taxon>Bacteria</taxon>
        <taxon>Bacillati</taxon>
        <taxon>Bacillota</taxon>
        <taxon>Clostridia</taxon>
        <taxon>Eubacteriales</taxon>
        <taxon>Clostridiaceae</taxon>
        <taxon>Clostridium</taxon>
    </lineage>
</organism>
<dbReference type="SUPFAM" id="SSF53155">
    <property type="entry name" value="Methylated DNA-protein cysteine methyltransferase domain"/>
    <property type="match status" value="1"/>
</dbReference>
<dbReference type="InterPro" id="IPR036631">
    <property type="entry name" value="MGMT_N_sf"/>
</dbReference>
<dbReference type="SUPFAM" id="SSF46767">
    <property type="entry name" value="Methylated DNA-protein cysteine methyltransferase, C-terminal domain"/>
    <property type="match status" value="1"/>
</dbReference>
<dbReference type="FunFam" id="1.10.10.10:FF:000214">
    <property type="entry name" value="Methylated-DNA--protein-cysteine methyltransferase"/>
    <property type="match status" value="1"/>
</dbReference>
<evidence type="ECO:0000256" key="2">
    <source>
        <dbReference type="ARBA" id="ARBA00008711"/>
    </source>
</evidence>
<dbReference type="InterPro" id="IPR036388">
    <property type="entry name" value="WH-like_DNA-bd_sf"/>
</dbReference>
<dbReference type="Proteomes" id="UP000623681">
    <property type="component" value="Unassembled WGS sequence"/>
</dbReference>
<comment type="caution">
    <text evidence="12">The sequence shown here is derived from an EMBL/GenBank/DDBJ whole genome shotgun (WGS) entry which is preliminary data.</text>
</comment>
<evidence type="ECO:0000313" key="13">
    <source>
        <dbReference type="Proteomes" id="UP000623681"/>
    </source>
</evidence>
<dbReference type="Gene3D" id="3.30.160.70">
    <property type="entry name" value="Methylated DNA-protein cysteine methyltransferase domain"/>
    <property type="match status" value="1"/>
</dbReference>
<dbReference type="RefSeq" id="WP_202767330.1">
    <property type="nucleotide sequence ID" value="NZ_JAESWA010000022.1"/>
</dbReference>
<protein>
    <recommendedName>
        <fullName evidence="9">Methylated-DNA--protein-cysteine methyltransferase</fullName>
        <ecNumber evidence="9">2.1.1.63</ecNumber>
    </recommendedName>
    <alternativeName>
        <fullName evidence="9">6-O-methylguanine-DNA methyltransferase</fullName>
        <shortName evidence="9">MGMT</shortName>
    </alternativeName>
    <alternativeName>
        <fullName evidence="9">O-6-methylguanine-DNA-alkyltransferase</fullName>
    </alternativeName>
</protein>
<keyword evidence="4 9" id="KW-0489">Methyltransferase</keyword>
<evidence type="ECO:0000256" key="6">
    <source>
        <dbReference type="ARBA" id="ARBA00022763"/>
    </source>
</evidence>
<evidence type="ECO:0000256" key="5">
    <source>
        <dbReference type="ARBA" id="ARBA00022679"/>
    </source>
</evidence>
<evidence type="ECO:0000256" key="4">
    <source>
        <dbReference type="ARBA" id="ARBA00022603"/>
    </source>
</evidence>
<comment type="catalytic activity">
    <reaction evidence="8 9">
        <text>a 6-O-methyl-2'-deoxyguanosine in DNA + L-cysteinyl-[protein] = S-methyl-L-cysteinyl-[protein] + a 2'-deoxyguanosine in DNA</text>
        <dbReference type="Rhea" id="RHEA:24000"/>
        <dbReference type="Rhea" id="RHEA-COMP:10131"/>
        <dbReference type="Rhea" id="RHEA-COMP:10132"/>
        <dbReference type="Rhea" id="RHEA-COMP:11367"/>
        <dbReference type="Rhea" id="RHEA-COMP:11368"/>
        <dbReference type="ChEBI" id="CHEBI:29950"/>
        <dbReference type="ChEBI" id="CHEBI:82612"/>
        <dbReference type="ChEBI" id="CHEBI:85445"/>
        <dbReference type="ChEBI" id="CHEBI:85448"/>
        <dbReference type="EC" id="2.1.1.63"/>
    </reaction>
</comment>
<dbReference type="PROSITE" id="PS00374">
    <property type="entry name" value="MGMT"/>
    <property type="match status" value="1"/>
</dbReference>
<dbReference type="InterPro" id="IPR001497">
    <property type="entry name" value="MethylDNA_cys_MeTrfase_AS"/>
</dbReference>
<feature type="domain" description="Methylated-DNA-[protein]-cysteine S-methyltransferase DNA binding" evidence="10">
    <location>
        <begin position="71"/>
        <end position="150"/>
    </location>
</feature>
<comment type="catalytic activity">
    <reaction evidence="1 9">
        <text>a 4-O-methyl-thymidine in DNA + L-cysteinyl-[protein] = a thymidine in DNA + S-methyl-L-cysteinyl-[protein]</text>
        <dbReference type="Rhea" id="RHEA:53428"/>
        <dbReference type="Rhea" id="RHEA-COMP:10131"/>
        <dbReference type="Rhea" id="RHEA-COMP:10132"/>
        <dbReference type="Rhea" id="RHEA-COMP:13555"/>
        <dbReference type="Rhea" id="RHEA-COMP:13556"/>
        <dbReference type="ChEBI" id="CHEBI:29950"/>
        <dbReference type="ChEBI" id="CHEBI:82612"/>
        <dbReference type="ChEBI" id="CHEBI:137386"/>
        <dbReference type="ChEBI" id="CHEBI:137387"/>
        <dbReference type="EC" id="2.1.1.63"/>
    </reaction>
</comment>
<keyword evidence="5 9" id="KW-0808">Transferase</keyword>
<keyword evidence="3 9" id="KW-0963">Cytoplasm</keyword>
<dbReference type="EC" id="2.1.1.63" evidence="9"/>
<dbReference type="HAMAP" id="MF_00772">
    <property type="entry name" value="OGT"/>
    <property type="match status" value="1"/>
</dbReference>
<dbReference type="Gene3D" id="1.10.10.10">
    <property type="entry name" value="Winged helix-like DNA-binding domain superfamily/Winged helix DNA-binding domain"/>
    <property type="match status" value="1"/>
</dbReference>
<dbReference type="AlphaFoldDB" id="A0A937K557"/>
<feature type="domain" description="Methylguanine DNA methyltransferase ribonuclease-like" evidence="11">
    <location>
        <begin position="5"/>
        <end position="67"/>
    </location>
</feature>
<name>A0A937K557_9CLOT</name>
<dbReference type="InterPro" id="IPR014048">
    <property type="entry name" value="MethylDNA_cys_MeTrfase_DNA-bd"/>
</dbReference>
<dbReference type="PANTHER" id="PTHR10815:SF5">
    <property type="entry name" value="METHYLATED-DNA--PROTEIN-CYSTEINE METHYLTRANSFERASE"/>
    <property type="match status" value="1"/>
</dbReference>
<dbReference type="EMBL" id="JAESWA010000022">
    <property type="protein sequence ID" value="MBL4931950.1"/>
    <property type="molecule type" value="Genomic_DNA"/>
</dbReference>
<proteinExistence type="inferred from homology"/>
<dbReference type="PANTHER" id="PTHR10815">
    <property type="entry name" value="METHYLATED-DNA--PROTEIN-CYSTEINE METHYLTRANSFERASE"/>
    <property type="match status" value="1"/>
</dbReference>
<accession>A0A937K557</accession>
<dbReference type="Pfam" id="PF02870">
    <property type="entry name" value="Methyltransf_1N"/>
    <property type="match status" value="1"/>
</dbReference>
<gene>
    <name evidence="12" type="ORF">JK634_09045</name>
</gene>
<evidence type="ECO:0000256" key="1">
    <source>
        <dbReference type="ARBA" id="ARBA00001286"/>
    </source>
</evidence>
<dbReference type="CDD" id="cd06445">
    <property type="entry name" value="ATase"/>
    <property type="match status" value="1"/>
</dbReference>
<evidence type="ECO:0000259" key="10">
    <source>
        <dbReference type="Pfam" id="PF01035"/>
    </source>
</evidence>
<dbReference type="NCBIfam" id="TIGR00589">
    <property type="entry name" value="ogt"/>
    <property type="match status" value="1"/>
</dbReference>
<dbReference type="InterPro" id="IPR036217">
    <property type="entry name" value="MethylDNA_cys_MeTrfase_DNAb"/>
</dbReference>
<evidence type="ECO:0000256" key="8">
    <source>
        <dbReference type="ARBA" id="ARBA00049348"/>
    </source>
</evidence>
<comment type="function">
    <text evidence="9">Involved in the cellular defense against the biological effects of O6-methylguanine (O6-MeG) and O4-methylthymine (O4-MeT) in DNA. Repairs the methylated nucleobase in DNA by stoichiometrically transferring the methyl group to a cysteine residue in the enzyme. This is a suicide reaction: the enzyme is irreversibly inactivated.</text>
</comment>
<dbReference type="GO" id="GO:0006307">
    <property type="term" value="P:DNA alkylation repair"/>
    <property type="evidence" value="ECO:0007669"/>
    <property type="project" value="UniProtKB-UniRule"/>
</dbReference>
<dbReference type="GO" id="GO:0005737">
    <property type="term" value="C:cytoplasm"/>
    <property type="evidence" value="ECO:0007669"/>
    <property type="project" value="UniProtKB-SubCell"/>
</dbReference>
<evidence type="ECO:0000256" key="9">
    <source>
        <dbReference type="HAMAP-Rule" id="MF_00772"/>
    </source>
</evidence>
<sequence length="162" mass="18194">MNAYYYETKIGKILIIENGRAITHINFNSEMPKEINLIETTLLKQAAKELQEYFEGERKSFNVPLEPKGTEFQQKVWNALKEIPYGETCSYKNIAEKIGNIKASRAVGMANNKNPIPIIIPCHRVIGTNGKLVGYAGGLGIKEKLLEIENKRNEKNNITIGG</sequence>
<dbReference type="GO" id="GO:0003908">
    <property type="term" value="F:methylated-DNA-[protein]-cysteine S-methyltransferase activity"/>
    <property type="evidence" value="ECO:0007669"/>
    <property type="project" value="UniProtKB-UniRule"/>
</dbReference>
<keyword evidence="6 9" id="KW-0227">DNA damage</keyword>